<evidence type="ECO:0000256" key="4">
    <source>
        <dbReference type="ARBA" id="ARBA00022771"/>
    </source>
</evidence>
<dbReference type="AlphaFoldDB" id="A0A7R9GUF9"/>
<evidence type="ECO:0000256" key="6">
    <source>
        <dbReference type="ARBA" id="ARBA00023015"/>
    </source>
</evidence>
<evidence type="ECO:0000256" key="11">
    <source>
        <dbReference type="SAM" id="SignalP"/>
    </source>
</evidence>
<keyword evidence="6" id="KW-0805">Transcription regulation</keyword>
<dbReference type="FunFam" id="3.30.160.60:FF:000087">
    <property type="entry name" value="Zinc finger protein 354B"/>
    <property type="match status" value="1"/>
</dbReference>
<evidence type="ECO:0000259" key="12">
    <source>
        <dbReference type="PROSITE" id="PS50157"/>
    </source>
</evidence>
<feature type="domain" description="C2H2-type" evidence="12">
    <location>
        <begin position="384"/>
        <end position="409"/>
    </location>
</feature>
<keyword evidence="5" id="KW-0862">Zinc</keyword>
<keyword evidence="8" id="KW-0804">Transcription</keyword>
<feature type="domain" description="C2H2-type" evidence="12">
    <location>
        <begin position="340"/>
        <end position="363"/>
    </location>
</feature>
<feature type="domain" description="C2H2-type" evidence="12">
    <location>
        <begin position="431"/>
        <end position="458"/>
    </location>
</feature>
<keyword evidence="11" id="KW-0732">Signal</keyword>
<keyword evidence="2" id="KW-0479">Metal-binding</keyword>
<dbReference type="FunFam" id="3.30.160.60:FF:000202">
    <property type="entry name" value="Zinc finger protein 574"/>
    <property type="match status" value="1"/>
</dbReference>
<protein>
    <recommendedName>
        <fullName evidence="12">C2H2-type domain-containing protein</fullName>
    </recommendedName>
</protein>
<dbReference type="PANTHER" id="PTHR24394">
    <property type="entry name" value="ZINC FINGER PROTEIN"/>
    <property type="match status" value="1"/>
</dbReference>
<feature type="domain" description="C2H2-type" evidence="12">
    <location>
        <begin position="486"/>
        <end position="513"/>
    </location>
</feature>
<accession>A0A7R9GUF9</accession>
<dbReference type="SMART" id="SM00355">
    <property type="entry name" value="ZnF_C2H2"/>
    <property type="match status" value="7"/>
</dbReference>
<dbReference type="InterPro" id="IPR036236">
    <property type="entry name" value="Znf_C2H2_sf"/>
</dbReference>
<dbReference type="Gene3D" id="3.30.160.60">
    <property type="entry name" value="Classic Zinc Finger"/>
    <property type="match status" value="6"/>
</dbReference>
<feature type="domain" description="C2H2-type" evidence="12">
    <location>
        <begin position="514"/>
        <end position="541"/>
    </location>
</feature>
<feature type="chain" id="PRO_5030604551" description="C2H2-type domain-containing protein" evidence="11">
    <location>
        <begin position="20"/>
        <end position="594"/>
    </location>
</feature>
<dbReference type="GO" id="GO:0008270">
    <property type="term" value="F:zinc ion binding"/>
    <property type="evidence" value="ECO:0007669"/>
    <property type="project" value="UniProtKB-KW"/>
</dbReference>
<organism evidence="13">
    <name type="scientific">Timema cristinae</name>
    <name type="common">Walking stick</name>
    <dbReference type="NCBI Taxonomy" id="61476"/>
    <lineage>
        <taxon>Eukaryota</taxon>
        <taxon>Metazoa</taxon>
        <taxon>Ecdysozoa</taxon>
        <taxon>Arthropoda</taxon>
        <taxon>Hexapoda</taxon>
        <taxon>Insecta</taxon>
        <taxon>Pterygota</taxon>
        <taxon>Neoptera</taxon>
        <taxon>Polyneoptera</taxon>
        <taxon>Phasmatodea</taxon>
        <taxon>Timematodea</taxon>
        <taxon>Timematoidea</taxon>
        <taxon>Timematidae</taxon>
        <taxon>Timema</taxon>
    </lineage>
</organism>
<keyword evidence="3" id="KW-0677">Repeat</keyword>
<dbReference type="GO" id="GO:0003677">
    <property type="term" value="F:DNA binding"/>
    <property type="evidence" value="ECO:0007669"/>
    <property type="project" value="UniProtKB-KW"/>
</dbReference>
<evidence type="ECO:0000256" key="8">
    <source>
        <dbReference type="ARBA" id="ARBA00023163"/>
    </source>
</evidence>
<evidence type="ECO:0000256" key="10">
    <source>
        <dbReference type="PROSITE-ProRule" id="PRU00042"/>
    </source>
</evidence>
<evidence type="ECO:0000256" key="9">
    <source>
        <dbReference type="ARBA" id="ARBA00023242"/>
    </source>
</evidence>
<proteinExistence type="predicted"/>
<dbReference type="PANTHER" id="PTHR24394:SF29">
    <property type="entry name" value="MYONEURIN"/>
    <property type="match status" value="1"/>
</dbReference>
<feature type="domain" description="C2H2-type" evidence="12">
    <location>
        <begin position="458"/>
        <end position="485"/>
    </location>
</feature>
<evidence type="ECO:0000256" key="5">
    <source>
        <dbReference type="ARBA" id="ARBA00022833"/>
    </source>
</evidence>
<evidence type="ECO:0000256" key="1">
    <source>
        <dbReference type="ARBA" id="ARBA00004123"/>
    </source>
</evidence>
<dbReference type="PROSITE" id="PS00028">
    <property type="entry name" value="ZINC_FINGER_C2H2_1"/>
    <property type="match status" value="6"/>
</dbReference>
<dbReference type="SUPFAM" id="SSF57667">
    <property type="entry name" value="beta-beta-alpha zinc fingers"/>
    <property type="match status" value="3"/>
</dbReference>
<dbReference type="PROSITE" id="PS50157">
    <property type="entry name" value="ZINC_FINGER_C2H2_2"/>
    <property type="match status" value="6"/>
</dbReference>
<dbReference type="GO" id="GO:0000981">
    <property type="term" value="F:DNA-binding transcription factor activity, RNA polymerase II-specific"/>
    <property type="evidence" value="ECO:0007669"/>
    <property type="project" value="TreeGrafter"/>
</dbReference>
<feature type="signal peptide" evidence="11">
    <location>
        <begin position="1"/>
        <end position="19"/>
    </location>
</feature>
<keyword evidence="4 10" id="KW-0863">Zinc-finger</keyword>
<dbReference type="Pfam" id="PF00096">
    <property type="entry name" value="zf-C2H2"/>
    <property type="match status" value="4"/>
</dbReference>
<evidence type="ECO:0000256" key="7">
    <source>
        <dbReference type="ARBA" id="ARBA00023125"/>
    </source>
</evidence>
<comment type="subcellular location">
    <subcellularLocation>
        <location evidence="1">Nucleus</location>
    </subcellularLocation>
</comment>
<sequence>MKSCVLVVFLVSCYTRIGCDESGDGNTVAEPSDVDPIILYAPSKTEQPPPVGPVPCTCGVFLSGQFTKNSQEPPKGHPALLHEHPDPFPCNIWGNKQCTNRCLDIIVKHLPNSPTILCGSIDRDCHRERSCILPRRICELPCTKLSPGYALRPQMAIDGRYGVITTHTSRADFQVISGFFSLITLRDCLINAATKQVMCPVCNETLLGLDKFTIHLFSHTPVCNVNTTTQTELEYEEQVLQVESTQHVSTPFSSDNISRPVLASTTQVSASQQNRYEDSKNISVRIDLDKKDKISQSDEHCATDKRSNSPDIEKCSLVANRDIQDMTSSNLTMTHNTAVLRCVHCGFGFSDSSILAMHQQLVHPKDCNKMQSEDAIHGDRTRQFPCHLCPKGFKMRGSLMVHMRVAHGGVSLGKAIAKIQESEVLTEERKFVCTTCNKAFKKEQHLSQHLRTHDGKQWACEVCNKLFTTKYFLKKHKRLHTGEMPYTCSTCQKTFTFQQSYHKHLLYHSDDKPHVCTECDRAFKELSTLHNHQRIHTGEKPFTCETCVKEVRARLVITFSIQPFPVRNVVKMLLVGSFGGLMPNEESNKKPPHS</sequence>
<evidence type="ECO:0000313" key="13">
    <source>
        <dbReference type="EMBL" id="CAD7395242.1"/>
    </source>
</evidence>
<keyword evidence="7" id="KW-0238">DNA-binding</keyword>
<dbReference type="GO" id="GO:0032502">
    <property type="term" value="P:developmental process"/>
    <property type="evidence" value="ECO:0007669"/>
    <property type="project" value="UniProtKB-ARBA"/>
</dbReference>
<reference evidence="13" key="1">
    <citation type="submission" date="2020-11" db="EMBL/GenBank/DDBJ databases">
        <authorList>
            <person name="Tran Van P."/>
        </authorList>
    </citation>
    <scope>NUCLEOTIDE SEQUENCE</scope>
</reference>
<dbReference type="EMBL" id="OC317175">
    <property type="protein sequence ID" value="CAD7395242.1"/>
    <property type="molecule type" value="Genomic_DNA"/>
</dbReference>
<evidence type="ECO:0000256" key="3">
    <source>
        <dbReference type="ARBA" id="ARBA00022737"/>
    </source>
</evidence>
<name>A0A7R9GUF9_TIMCR</name>
<dbReference type="FunFam" id="3.30.160.60:FF:001573">
    <property type="entry name" value="Zinc finger protein 407"/>
    <property type="match status" value="1"/>
</dbReference>
<keyword evidence="9" id="KW-0539">Nucleus</keyword>
<dbReference type="GO" id="GO:0005634">
    <property type="term" value="C:nucleus"/>
    <property type="evidence" value="ECO:0007669"/>
    <property type="project" value="UniProtKB-SubCell"/>
</dbReference>
<evidence type="ECO:0000256" key="2">
    <source>
        <dbReference type="ARBA" id="ARBA00022723"/>
    </source>
</evidence>
<dbReference type="InterPro" id="IPR013087">
    <property type="entry name" value="Znf_C2H2_type"/>
</dbReference>
<gene>
    <name evidence="13" type="ORF">TCEB3V08_LOCUS3041</name>
</gene>